<dbReference type="GO" id="GO:0006355">
    <property type="term" value="P:regulation of DNA-templated transcription"/>
    <property type="evidence" value="ECO:0007669"/>
    <property type="project" value="InterPro"/>
</dbReference>
<feature type="domain" description="Bacterial transcriptional activator" evidence="1">
    <location>
        <begin position="144"/>
        <end position="286"/>
    </location>
</feature>
<sequence>MKPYVYSKGETAPADRYSTRISSIFKTTKEICYMRRKPDLHIRFFNDFAVSSPYYEYAPSAHNSTQLTLLISYLVANQDTKVPKDVLMAMLWPDEKDKCPVGALRNLVYRARKELEHLYPDKDVDYIKFTQDAYYWNPDLYCKIDIHDFENYNNLARQEPDPERQFRYYYRMHRLYTGEFLSNHTSIEWVQYRITYYKNMYINCTMNMCEYLYTRRRYDELIALCDQSIIFYPDEDRFYRYKLLAYLGMNTIKTALEYYHTTLDFFSSKYGTDISGSLRDVHQEILLRMPSKELDINELETTLGKDDKSGQTFYCNFDIFKNIYHLHSRSSLRMPGRHYLMLLTLHSKKEKMPDAAKVKEVMETLYYMLSTHLRKNDVFTRTSLTQYSVLLCVTEKIGVDTVADRINEAFHEMNPNSELYLEVSSKEI</sequence>
<organism evidence="2 3">
    <name type="scientific">Hungatella hathewayi</name>
    <dbReference type="NCBI Taxonomy" id="154046"/>
    <lineage>
        <taxon>Bacteria</taxon>
        <taxon>Bacillati</taxon>
        <taxon>Bacillota</taxon>
        <taxon>Clostridia</taxon>
        <taxon>Lachnospirales</taxon>
        <taxon>Lachnospiraceae</taxon>
        <taxon>Hungatella</taxon>
    </lineage>
</organism>
<evidence type="ECO:0000313" key="2">
    <source>
        <dbReference type="EMBL" id="RGC35489.1"/>
    </source>
</evidence>
<dbReference type="InterPro" id="IPR005158">
    <property type="entry name" value="BTAD"/>
</dbReference>
<name>A0A3E2X3L6_9FIRM</name>
<dbReference type="Proteomes" id="UP000261111">
    <property type="component" value="Unassembled WGS sequence"/>
</dbReference>
<dbReference type="InterPro" id="IPR011990">
    <property type="entry name" value="TPR-like_helical_dom_sf"/>
</dbReference>
<dbReference type="SMART" id="SM01043">
    <property type="entry name" value="BTAD"/>
    <property type="match status" value="1"/>
</dbReference>
<dbReference type="InterPro" id="IPR016032">
    <property type="entry name" value="Sig_transdc_resp-reg_C-effctor"/>
</dbReference>
<gene>
    <name evidence="2" type="ORF">DWX41_00395</name>
</gene>
<dbReference type="EMBL" id="QVIA01000001">
    <property type="protein sequence ID" value="RGC35489.1"/>
    <property type="molecule type" value="Genomic_DNA"/>
</dbReference>
<reference evidence="2 3" key="1">
    <citation type="submission" date="2018-08" db="EMBL/GenBank/DDBJ databases">
        <title>A genome reference for cultivated species of the human gut microbiota.</title>
        <authorList>
            <person name="Zou Y."/>
            <person name="Xue W."/>
            <person name="Luo G."/>
        </authorList>
    </citation>
    <scope>NUCLEOTIDE SEQUENCE [LARGE SCALE GENOMIC DNA]</scope>
    <source>
        <strain evidence="2 3">AF19-21</strain>
    </source>
</reference>
<dbReference type="SUPFAM" id="SSF48452">
    <property type="entry name" value="TPR-like"/>
    <property type="match status" value="1"/>
</dbReference>
<dbReference type="InterPro" id="IPR051677">
    <property type="entry name" value="AfsR-DnrI-RedD_regulator"/>
</dbReference>
<dbReference type="InterPro" id="IPR036388">
    <property type="entry name" value="WH-like_DNA-bd_sf"/>
</dbReference>
<evidence type="ECO:0000313" key="3">
    <source>
        <dbReference type="Proteomes" id="UP000261111"/>
    </source>
</evidence>
<dbReference type="Gene3D" id="1.10.10.10">
    <property type="entry name" value="Winged helix-like DNA-binding domain superfamily/Winged helix DNA-binding domain"/>
    <property type="match status" value="1"/>
</dbReference>
<dbReference type="Gene3D" id="1.25.40.10">
    <property type="entry name" value="Tetratricopeptide repeat domain"/>
    <property type="match status" value="1"/>
</dbReference>
<accession>A0A3E2X3L6</accession>
<proteinExistence type="predicted"/>
<comment type="caution">
    <text evidence="2">The sequence shown here is derived from an EMBL/GenBank/DDBJ whole genome shotgun (WGS) entry which is preliminary data.</text>
</comment>
<dbReference type="Pfam" id="PF03704">
    <property type="entry name" value="BTAD"/>
    <property type="match status" value="1"/>
</dbReference>
<evidence type="ECO:0000259" key="1">
    <source>
        <dbReference type="SMART" id="SM01043"/>
    </source>
</evidence>
<dbReference type="AlphaFoldDB" id="A0A3E2X3L6"/>
<dbReference type="PANTHER" id="PTHR35807:SF2">
    <property type="entry name" value="TRANSCRIPTIONAL ACTIVATOR DOMAIN"/>
    <property type="match status" value="1"/>
</dbReference>
<dbReference type="GO" id="GO:0003677">
    <property type="term" value="F:DNA binding"/>
    <property type="evidence" value="ECO:0007669"/>
    <property type="project" value="InterPro"/>
</dbReference>
<protein>
    <recommendedName>
        <fullName evidence="1">Bacterial transcriptional activator domain-containing protein</fullName>
    </recommendedName>
</protein>
<dbReference type="PANTHER" id="PTHR35807">
    <property type="entry name" value="TRANSCRIPTIONAL REGULATOR REDD-RELATED"/>
    <property type="match status" value="1"/>
</dbReference>
<dbReference type="SUPFAM" id="SSF46894">
    <property type="entry name" value="C-terminal effector domain of the bipartite response regulators"/>
    <property type="match status" value="1"/>
</dbReference>